<feature type="compositionally biased region" description="Polar residues" evidence="1">
    <location>
        <begin position="19"/>
        <end position="43"/>
    </location>
</feature>
<organism evidence="2 3">
    <name type="scientific">Terfezia boudieri ATCC MYA-4762</name>
    <dbReference type="NCBI Taxonomy" id="1051890"/>
    <lineage>
        <taxon>Eukaryota</taxon>
        <taxon>Fungi</taxon>
        <taxon>Dikarya</taxon>
        <taxon>Ascomycota</taxon>
        <taxon>Pezizomycotina</taxon>
        <taxon>Pezizomycetes</taxon>
        <taxon>Pezizales</taxon>
        <taxon>Pezizaceae</taxon>
        <taxon>Terfezia</taxon>
    </lineage>
</organism>
<gene>
    <name evidence="2" type="ORF">L211DRAFT_113156</name>
</gene>
<feature type="region of interest" description="Disordered" evidence="1">
    <location>
        <begin position="206"/>
        <end position="250"/>
    </location>
</feature>
<feature type="compositionally biased region" description="Low complexity" evidence="1">
    <location>
        <begin position="51"/>
        <end position="67"/>
    </location>
</feature>
<dbReference type="STRING" id="1051890.A0A3N4LQV4"/>
<feature type="region of interest" description="Disordered" evidence="1">
    <location>
        <begin position="284"/>
        <end position="380"/>
    </location>
</feature>
<dbReference type="OrthoDB" id="2142961at2759"/>
<accession>A0A3N4LQV4</accession>
<feature type="region of interest" description="Disordered" evidence="1">
    <location>
        <begin position="1"/>
        <end position="138"/>
    </location>
</feature>
<evidence type="ECO:0000256" key="1">
    <source>
        <dbReference type="SAM" id="MobiDB-lite"/>
    </source>
</evidence>
<dbReference type="Proteomes" id="UP000267821">
    <property type="component" value="Unassembled WGS sequence"/>
</dbReference>
<feature type="compositionally biased region" description="Basic and acidic residues" evidence="1">
    <location>
        <begin position="77"/>
        <end position="87"/>
    </location>
</feature>
<dbReference type="Pfam" id="PF15365">
    <property type="entry name" value="PNRC"/>
    <property type="match status" value="1"/>
</dbReference>
<feature type="compositionally biased region" description="Low complexity" evidence="1">
    <location>
        <begin position="129"/>
        <end position="138"/>
    </location>
</feature>
<dbReference type="AlphaFoldDB" id="A0A3N4LQV4"/>
<proteinExistence type="predicted"/>
<evidence type="ECO:0000313" key="3">
    <source>
        <dbReference type="Proteomes" id="UP000267821"/>
    </source>
</evidence>
<dbReference type="EMBL" id="ML121538">
    <property type="protein sequence ID" value="RPB25307.1"/>
    <property type="molecule type" value="Genomic_DNA"/>
</dbReference>
<dbReference type="GO" id="GO:0016071">
    <property type="term" value="P:mRNA metabolic process"/>
    <property type="evidence" value="ECO:0007669"/>
    <property type="project" value="UniProtKB-ARBA"/>
</dbReference>
<feature type="compositionally biased region" description="Polar residues" evidence="1">
    <location>
        <begin position="236"/>
        <end position="245"/>
    </location>
</feature>
<protein>
    <submittedName>
        <fullName evidence="2">Uncharacterized protein</fullName>
    </submittedName>
</protein>
<dbReference type="InterPro" id="IPR028322">
    <property type="entry name" value="PNRC-like_rgn"/>
</dbReference>
<reference evidence="2 3" key="1">
    <citation type="journal article" date="2018" name="Nat. Ecol. Evol.">
        <title>Pezizomycetes genomes reveal the molecular basis of ectomycorrhizal truffle lifestyle.</title>
        <authorList>
            <person name="Murat C."/>
            <person name="Payen T."/>
            <person name="Noel B."/>
            <person name="Kuo A."/>
            <person name="Morin E."/>
            <person name="Chen J."/>
            <person name="Kohler A."/>
            <person name="Krizsan K."/>
            <person name="Balestrini R."/>
            <person name="Da Silva C."/>
            <person name="Montanini B."/>
            <person name="Hainaut M."/>
            <person name="Levati E."/>
            <person name="Barry K.W."/>
            <person name="Belfiori B."/>
            <person name="Cichocki N."/>
            <person name="Clum A."/>
            <person name="Dockter R.B."/>
            <person name="Fauchery L."/>
            <person name="Guy J."/>
            <person name="Iotti M."/>
            <person name="Le Tacon F."/>
            <person name="Lindquist E.A."/>
            <person name="Lipzen A."/>
            <person name="Malagnac F."/>
            <person name="Mello A."/>
            <person name="Molinier V."/>
            <person name="Miyauchi S."/>
            <person name="Poulain J."/>
            <person name="Riccioni C."/>
            <person name="Rubini A."/>
            <person name="Sitrit Y."/>
            <person name="Splivallo R."/>
            <person name="Traeger S."/>
            <person name="Wang M."/>
            <person name="Zifcakova L."/>
            <person name="Wipf D."/>
            <person name="Zambonelli A."/>
            <person name="Paolocci F."/>
            <person name="Nowrousian M."/>
            <person name="Ottonello S."/>
            <person name="Baldrian P."/>
            <person name="Spatafora J.W."/>
            <person name="Henrissat B."/>
            <person name="Nagy L.G."/>
            <person name="Aury J.M."/>
            <person name="Wincker P."/>
            <person name="Grigoriev I.V."/>
            <person name="Bonfante P."/>
            <person name="Martin F.M."/>
        </authorList>
    </citation>
    <scope>NUCLEOTIDE SEQUENCE [LARGE SCALE GENOMIC DNA]</scope>
    <source>
        <strain evidence="2 3">ATCC MYA-4762</strain>
    </source>
</reference>
<feature type="compositionally biased region" description="Polar residues" evidence="1">
    <location>
        <begin position="93"/>
        <end position="106"/>
    </location>
</feature>
<name>A0A3N4LQV4_9PEZI</name>
<keyword evidence="3" id="KW-1185">Reference proteome</keyword>
<evidence type="ECO:0000313" key="2">
    <source>
        <dbReference type="EMBL" id="RPB25307.1"/>
    </source>
</evidence>
<dbReference type="InParanoid" id="A0A3N4LQV4"/>
<sequence length="411" mass="45132">MSTTESPAPKSRGRHRTNKSTSHAKVTTPSKPQYNNTQSTLRNVVTPPQSPAQAPKAQQQSPPNTSTKKNKRKSKPRPRDVNTDVHHVHQGYDSPTTSSNDESNTFPPTPTRGMMSTPTKAYAGPNFHSSPNPSSLPVPSWFSKSVPATPSTATSLQAMLELSEETLSQSLEEPESHLQKLFRADKEEKAKRASVVASMPMLATLVHGSSETPRRQSPDSLDNGFTDVFTMDTEKTTPTPSSEIPPQTLFRAPPQVPRAIEARMQADALRSFLNQPQLSPVGVEAVAERPVNQPTTPFTPAKRRPSPPQHGNYTAPRAQFHTPAKKAPSQASRNPHFVMTPPKGPKSHHSGNQQTPQTPTPARDYHFNHPTYPSKNDMKNDSVLQLTEMELYLRRVLNLENRAIATPAAAS</sequence>